<gene>
    <name evidence="5" type="ORF">DWB79_03695</name>
</gene>
<dbReference type="PANTHER" id="PTHR11592">
    <property type="entry name" value="GLUTATHIONE PEROXIDASE"/>
    <property type="match status" value="1"/>
</dbReference>
<dbReference type="InterPro" id="IPR000889">
    <property type="entry name" value="Glutathione_peroxidase"/>
</dbReference>
<dbReference type="SUPFAM" id="SSF52833">
    <property type="entry name" value="Thioredoxin-like"/>
    <property type="match status" value="1"/>
</dbReference>
<evidence type="ECO:0000256" key="1">
    <source>
        <dbReference type="ARBA" id="ARBA00006926"/>
    </source>
</evidence>
<evidence type="ECO:0000256" key="4">
    <source>
        <dbReference type="RuleBase" id="RU000499"/>
    </source>
</evidence>
<dbReference type="PRINTS" id="PR01011">
    <property type="entry name" value="GLUTPROXDASE"/>
</dbReference>
<dbReference type="PIRSF" id="PIRSF000303">
    <property type="entry name" value="Glutathion_perox"/>
    <property type="match status" value="1"/>
</dbReference>
<evidence type="ECO:0000256" key="3">
    <source>
        <dbReference type="ARBA" id="ARBA00023002"/>
    </source>
</evidence>
<dbReference type="PROSITE" id="PS51355">
    <property type="entry name" value="GLUTATHIONE_PEROXID_3"/>
    <property type="match status" value="1"/>
</dbReference>
<sequence length="182" mass="20659">MMIYDYSVQDAQGNDVPLNRYKGKVLLVVNTATDCGFTPQYKELEEIYKKYHANGFEIIDVPCNQFGEQAPGTDAEIHQFCTLRYHTTFPQMKKSDVNGEHALPLFTYLKSQKKFEGFGEGKMAEMLSDFIQKIDSDYKNNPEIKWNFTKFVIARDGTVVARFEPPAPMSDVAACVDKCVVG</sequence>
<keyword evidence="2 4" id="KW-0575">Peroxidase</keyword>
<dbReference type="Pfam" id="PF00255">
    <property type="entry name" value="GSHPx"/>
    <property type="match status" value="1"/>
</dbReference>
<proteinExistence type="inferred from homology"/>
<name>A0ABX7LZ39_TREMD</name>
<dbReference type="InterPro" id="IPR029759">
    <property type="entry name" value="GPX_AS"/>
</dbReference>
<evidence type="ECO:0000313" key="6">
    <source>
        <dbReference type="Proteomes" id="UP000663454"/>
    </source>
</evidence>
<reference evidence="5 6" key="1">
    <citation type="submission" date="2018-08" db="EMBL/GenBank/DDBJ databases">
        <authorList>
            <person name="Clegg S.R."/>
            <person name="Carter S.D."/>
            <person name="Radford A.D."/>
            <person name="Darby A."/>
            <person name="Hall N."/>
            <person name="Birtles R."/>
            <person name="Evans N.J."/>
        </authorList>
    </citation>
    <scope>NUCLEOTIDE SEQUENCE [LARGE SCALE GENOMIC DNA]</scope>
    <source>
        <strain evidence="5 6">ATCC 700293</strain>
    </source>
</reference>
<organism evidence="5 6">
    <name type="scientific">Treponema medium</name>
    <dbReference type="NCBI Taxonomy" id="58231"/>
    <lineage>
        <taxon>Bacteria</taxon>
        <taxon>Pseudomonadati</taxon>
        <taxon>Spirochaetota</taxon>
        <taxon>Spirochaetia</taxon>
        <taxon>Spirochaetales</taxon>
        <taxon>Treponemataceae</taxon>
        <taxon>Treponema</taxon>
    </lineage>
</organism>
<dbReference type="Proteomes" id="UP000663454">
    <property type="component" value="Chromosome"/>
</dbReference>
<accession>A0ABX7LZ39</accession>
<keyword evidence="6" id="KW-1185">Reference proteome</keyword>
<dbReference type="RefSeq" id="WP_040858999.1">
    <property type="nucleotide sequence ID" value="NZ_CP027017.1"/>
</dbReference>
<evidence type="ECO:0000256" key="2">
    <source>
        <dbReference type="ARBA" id="ARBA00022559"/>
    </source>
</evidence>
<dbReference type="GO" id="GO:0004601">
    <property type="term" value="F:peroxidase activity"/>
    <property type="evidence" value="ECO:0007669"/>
    <property type="project" value="UniProtKB-KW"/>
</dbReference>
<dbReference type="PROSITE" id="PS00460">
    <property type="entry name" value="GLUTATHIONE_PEROXID_1"/>
    <property type="match status" value="1"/>
</dbReference>
<protein>
    <recommendedName>
        <fullName evidence="4">Glutathione peroxidase</fullName>
    </recommendedName>
</protein>
<dbReference type="EMBL" id="CP031393">
    <property type="protein sequence ID" value="QSH96877.1"/>
    <property type="molecule type" value="Genomic_DNA"/>
</dbReference>
<dbReference type="CDD" id="cd00340">
    <property type="entry name" value="GSH_Peroxidase"/>
    <property type="match status" value="1"/>
</dbReference>
<comment type="similarity">
    <text evidence="1 4">Belongs to the glutathione peroxidase family.</text>
</comment>
<dbReference type="InterPro" id="IPR036249">
    <property type="entry name" value="Thioredoxin-like_sf"/>
</dbReference>
<dbReference type="Gene3D" id="3.40.30.10">
    <property type="entry name" value="Glutaredoxin"/>
    <property type="match status" value="1"/>
</dbReference>
<dbReference type="PANTHER" id="PTHR11592:SF78">
    <property type="entry name" value="GLUTATHIONE PEROXIDASE"/>
    <property type="match status" value="1"/>
</dbReference>
<keyword evidence="3 4" id="KW-0560">Oxidoreductase</keyword>
<evidence type="ECO:0000313" key="5">
    <source>
        <dbReference type="EMBL" id="QSH96877.1"/>
    </source>
</evidence>